<dbReference type="PANTHER" id="PTHR45934:SF20">
    <property type="entry name" value="MONOOXYGENASE 2-RELATED"/>
    <property type="match status" value="1"/>
</dbReference>
<dbReference type="SUPFAM" id="SSF51905">
    <property type="entry name" value="FAD/NAD(P)-binding domain"/>
    <property type="match status" value="1"/>
</dbReference>
<comment type="similarity">
    <text evidence="3">Belongs to the 3-hydroxybenzoate 6-hydroxylase family.</text>
</comment>
<organism evidence="5 6">
    <name type="scientific">Camelina sativa</name>
    <name type="common">False flax</name>
    <name type="synonym">Myagrum sativum</name>
    <dbReference type="NCBI Taxonomy" id="90675"/>
    <lineage>
        <taxon>Eukaryota</taxon>
        <taxon>Viridiplantae</taxon>
        <taxon>Streptophyta</taxon>
        <taxon>Embryophyta</taxon>
        <taxon>Tracheophyta</taxon>
        <taxon>Spermatophyta</taxon>
        <taxon>Magnoliopsida</taxon>
        <taxon>eudicotyledons</taxon>
        <taxon>Gunneridae</taxon>
        <taxon>Pentapetalae</taxon>
        <taxon>rosids</taxon>
        <taxon>malvids</taxon>
        <taxon>Brassicales</taxon>
        <taxon>Brassicaceae</taxon>
        <taxon>Camelineae</taxon>
        <taxon>Camelina</taxon>
    </lineage>
</organism>
<accession>A0ABM1RCN7</accession>
<evidence type="ECO:0000313" key="6">
    <source>
        <dbReference type="RefSeq" id="XP_019096775.1"/>
    </source>
</evidence>
<name>A0ABM1RCN7_CAMSA</name>
<dbReference type="Gene3D" id="3.50.50.60">
    <property type="entry name" value="FAD/NAD(P)-binding domain"/>
    <property type="match status" value="1"/>
</dbReference>
<feature type="domain" description="FAD-binding" evidence="4">
    <location>
        <begin position="9"/>
        <end position="324"/>
    </location>
</feature>
<evidence type="ECO:0000256" key="2">
    <source>
        <dbReference type="ARBA" id="ARBA00023033"/>
    </source>
</evidence>
<evidence type="ECO:0000256" key="1">
    <source>
        <dbReference type="ARBA" id="ARBA00023002"/>
    </source>
</evidence>
<sequence>MEADESTQDIVIVGAGISGLATALGLHRLGIRSIVLESSENLRATGFAISLYFNAWKAMEALGISQHVRSLGDRFQGWVVTPISSGNPPKEMFFPESEEYEVRCVQRKSLLEALAGELPDGTIRFSSKLVHIELSGHYKMVHLSDGTILKTKVLVGCDGVNSVVGKWLGFKSPAKTARLGIRGIAHFPTGHGFEKRFFQFYGNGVRSGFVPCDQNSVYWFLTHTSTSLAEETNPENIKQFVLNKIKDLPKNIKSVVETTDLDSMVMSRLKYRPPWELLWANIAKDNVCVAGDALHPMTPDIGQGGCSAMEDGVILARCLGEAIKFKNDLKGETEDDQNESYKRIEVGLKKYARERKWRSIDLIIAAYTVGFIQQSRGKWMNLFTDRFLRSFLSRLRLKMSHFDCGSLSINSHHDQL</sequence>
<keyword evidence="1" id="KW-0560">Oxidoreductase</keyword>
<dbReference type="Pfam" id="PF01494">
    <property type="entry name" value="FAD_binding_3"/>
    <property type="match status" value="1"/>
</dbReference>
<evidence type="ECO:0000256" key="3">
    <source>
        <dbReference type="ARBA" id="ARBA00024018"/>
    </source>
</evidence>
<dbReference type="GeneID" id="104767841"/>
<keyword evidence="2" id="KW-0503">Monooxygenase</keyword>
<protein>
    <submittedName>
        <fullName evidence="6">Uncharacterized protein LOC104767841 isoform X1</fullName>
    </submittedName>
</protein>
<dbReference type="InterPro" id="IPR044560">
    <property type="entry name" value="MOase"/>
</dbReference>
<dbReference type="Proteomes" id="UP000694864">
    <property type="component" value="Chromosome 19"/>
</dbReference>
<dbReference type="RefSeq" id="XP_019096775.1">
    <property type="nucleotide sequence ID" value="XM_019241230.1"/>
</dbReference>
<reference evidence="5" key="1">
    <citation type="journal article" date="2014" name="Nat. Commun.">
        <title>The emerging biofuel crop Camelina sativa retains a highly undifferentiated hexaploid genome structure.</title>
        <authorList>
            <person name="Kagale S."/>
            <person name="Koh C."/>
            <person name="Nixon J."/>
            <person name="Bollina V."/>
            <person name="Clarke W.E."/>
            <person name="Tuteja R."/>
            <person name="Spillane C."/>
            <person name="Robinson S.J."/>
            <person name="Links M.G."/>
            <person name="Clarke C."/>
            <person name="Higgins E.E."/>
            <person name="Huebert T."/>
            <person name="Sharpe A.G."/>
            <person name="Parkin I.A."/>
        </authorList>
    </citation>
    <scope>NUCLEOTIDE SEQUENCE [LARGE SCALE GENOMIC DNA]</scope>
    <source>
        <strain evidence="5">cv. DH55</strain>
    </source>
</reference>
<dbReference type="PANTHER" id="PTHR45934">
    <property type="entry name" value="FAD/NAD(P)-BINDING OXIDOREDUCTASE FAMILY PROTEIN"/>
    <property type="match status" value="1"/>
</dbReference>
<keyword evidence="5" id="KW-1185">Reference proteome</keyword>
<proteinExistence type="inferred from homology"/>
<evidence type="ECO:0000259" key="4">
    <source>
        <dbReference type="Pfam" id="PF01494"/>
    </source>
</evidence>
<dbReference type="PRINTS" id="PR00420">
    <property type="entry name" value="RNGMNOXGNASE"/>
</dbReference>
<gene>
    <name evidence="6" type="primary">LOC104767841</name>
</gene>
<evidence type="ECO:0000313" key="5">
    <source>
        <dbReference type="Proteomes" id="UP000694864"/>
    </source>
</evidence>
<dbReference type="InterPro" id="IPR036188">
    <property type="entry name" value="FAD/NAD-bd_sf"/>
</dbReference>
<dbReference type="InterPro" id="IPR002938">
    <property type="entry name" value="FAD-bd"/>
</dbReference>
<reference evidence="6" key="2">
    <citation type="submission" date="2025-08" db="UniProtKB">
        <authorList>
            <consortium name="RefSeq"/>
        </authorList>
    </citation>
    <scope>IDENTIFICATION</scope>
    <source>
        <tissue evidence="6">Leaf</tissue>
    </source>
</reference>